<gene>
    <name evidence="2" type="ORF">NSCI0253_LOCUS12122</name>
</gene>
<feature type="compositionally biased region" description="Basic residues" evidence="1">
    <location>
        <begin position="303"/>
        <end position="316"/>
    </location>
</feature>
<dbReference type="AlphaFoldDB" id="A0A7S1A017"/>
<feature type="compositionally biased region" description="Low complexity" evidence="1">
    <location>
        <begin position="35"/>
        <end position="59"/>
    </location>
</feature>
<feature type="compositionally biased region" description="Polar residues" evidence="1">
    <location>
        <begin position="226"/>
        <end position="235"/>
    </location>
</feature>
<sequence>MQVHSGYNLPGASSHFKVRSDHHCDSVSSPRECSEGSASSTTRLSSGSSTRLLSESRSVSQDDLVEVPISGVVPPGTVRRRRVQFEKNRTRSEVFQGFERPVCGRPALVPLGLVRQRRVQFEDDGMSQCSQRGPEQETAADRKAYTDVPPTCHSNWSPNDEPEELAMRSQWSPLPSQVGEQRRTRMSRSLEPMPRHRETPSRGRVEWWPQLVGFQPRITMPAQSTNLSMRHGSSTPRRHPSHAQSSARSLSEGPKPVRTPSPSSFVSLPLRHSPAVSSVADLELGGGPACEHLVGSWRPLRAPARRGHSRLKKGQSKTRSSEPAGAELSLRGARSGRRRLRCRTGVDKAPYTM</sequence>
<feature type="region of interest" description="Disordered" evidence="1">
    <location>
        <begin position="226"/>
        <end position="269"/>
    </location>
</feature>
<protein>
    <submittedName>
        <fullName evidence="2">Uncharacterized protein</fullName>
    </submittedName>
</protein>
<name>A0A7S1A017_NOCSC</name>
<evidence type="ECO:0000313" key="2">
    <source>
        <dbReference type="EMBL" id="CAD8837774.1"/>
    </source>
</evidence>
<feature type="region of interest" description="Disordered" evidence="1">
    <location>
        <begin position="1"/>
        <end position="65"/>
    </location>
</feature>
<feature type="region of interest" description="Disordered" evidence="1">
    <location>
        <begin position="125"/>
        <end position="202"/>
    </location>
</feature>
<feature type="compositionally biased region" description="Polar residues" evidence="1">
    <location>
        <begin position="169"/>
        <end position="179"/>
    </location>
</feature>
<dbReference type="EMBL" id="HBFQ01017426">
    <property type="protein sequence ID" value="CAD8837774.1"/>
    <property type="molecule type" value="Transcribed_RNA"/>
</dbReference>
<feature type="compositionally biased region" description="Basic and acidic residues" evidence="1">
    <location>
        <begin position="193"/>
        <end position="202"/>
    </location>
</feature>
<reference evidence="2" key="1">
    <citation type="submission" date="2021-01" db="EMBL/GenBank/DDBJ databases">
        <authorList>
            <person name="Corre E."/>
            <person name="Pelletier E."/>
            <person name="Niang G."/>
            <person name="Scheremetjew M."/>
            <person name="Finn R."/>
            <person name="Kale V."/>
            <person name="Holt S."/>
            <person name="Cochrane G."/>
            <person name="Meng A."/>
            <person name="Brown T."/>
            <person name="Cohen L."/>
        </authorList>
    </citation>
    <scope>NUCLEOTIDE SEQUENCE</scope>
</reference>
<evidence type="ECO:0000256" key="1">
    <source>
        <dbReference type="SAM" id="MobiDB-lite"/>
    </source>
</evidence>
<accession>A0A7S1A017</accession>
<proteinExistence type="predicted"/>
<organism evidence="2">
    <name type="scientific">Noctiluca scintillans</name>
    <name type="common">Sea sparkle</name>
    <name type="synonym">Red tide dinoflagellate</name>
    <dbReference type="NCBI Taxonomy" id="2966"/>
    <lineage>
        <taxon>Eukaryota</taxon>
        <taxon>Sar</taxon>
        <taxon>Alveolata</taxon>
        <taxon>Dinophyceae</taxon>
        <taxon>Noctilucales</taxon>
        <taxon>Noctilucaceae</taxon>
        <taxon>Noctiluca</taxon>
    </lineage>
</organism>
<feature type="region of interest" description="Disordered" evidence="1">
    <location>
        <begin position="301"/>
        <end position="353"/>
    </location>
</feature>